<reference evidence="17" key="1">
    <citation type="journal article" date="2013" name="Genetics">
        <title>The draft genome and transcriptome of Panagrellus redivivus are shaped by the harsh demands of a free-living lifestyle.</title>
        <authorList>
            <person name="Srinivasan J."/>
            <person name="Dillman A.R."/>
            <person name="Macchietto M.G."/>
            <person name="Heikkinen L."/>
            <person name="Lakso M."/>
            <person name="Fracchia K.M."/>
            <person name="Antoshechkin I."/>
            <person name="Mortazavi A."/>
            <person name="Wong G."/>
            <person name="Sternberg P.W."/>
        </authorList>
    </citation>
    <scope>NUCLEOTIDE SEQUENCE [LARGE SCALE GENOMIC DNA]</scope>
    <source>
        <strain evidence="17">MT8872</strain>
    </source>
</reference>
<keyword evidence="10" id="KW-0406">Ion transport</keyword>
<evidence type="ECO:0000256" key="10">
    <source>
        <dbReference type="ARBA" id="ARBA00023065"/>
    </source>
</evidence>
<dbReference type="InterPro" id="IPR027359">
    <property type="entry name" value="Volt_channel_dom_sf"/>
</dbReference>
<dbReference type="FunFam" id="1.10.287.70:FF:000005">
    <property type="entry name" value="potassium voltage-gated channel subfamily G member 1"/>
    <property type="match status" value="1"/>
</dbReference>
<proteinExistence type="predicted"/>
<keyword evidence="5 14" id="KW-0812">Transmembrane</keyword>
<evidence type="ECO:0000256" key="1">
    <source>
        <dbReference type="ARBA" id="ARBA00004651"/>
    </source>
</evidence>
<keyword evidence="9 14" id="KW-1133">Transmembrane helix</keyword>
<evidence type="ECO:0000256" key="8">
    <source>
        <dbReference type="ARBA" id="ARBA00022958"/>
    </source>
</evidence>
<evidence type="ECO:0000256" key="13">
    <source>
        <dbReference type="SAM" id="MobiDB-lite"/>
    </source>
</evidence>
<dbReference type="InterPro" id="IPR005821">
    <property type="entry name" value="Ion_trans_dom"/>
</dbReference>
<evidence type="ECO:0000256" key="14">
    <source>
        <dbReference type="SAM" id="Phobius"/>
    </source>
</evidence>
<dbReference type="PRINTS" id="PR01494">
    <property type="entry name" value="KV9CHANNEL"/>
</dbReference>
<comment type="subcellular location">
    <subcellularLocation>
        <location evidence="1">Cell membrane</location>
        <topology evidence="1">Multi-pass membrane protein</topology>
    </subcellularLocation>
</comment>
<keyword evidence="8" id="KW-0630">Potassium</keyword>
<dbReference type="WBParaSite" id="Pan_g10361.t1">
    <property type="protein sequence ID" value="Pan_g10361.t1"/>
    <property type="gene ID" value="Pan_g10361"/>
</dbReference>
<sequence>MNTAVLQGTIMATTSHGIHRINRHANDRCHGRPPRMANYFTAIKNEYANSLQGRASLDTDNPNGTSQYNSVTTEISTSDVLSVSKAMGIVTNSKGTDALLNINVGGVRFIFRRLSSLAALPHEKRVPLVDAYFEDTNEYYYERQPFAFHIVYQFYLIGRIHQPSQTCPQDVLDELEFWGINPEPYFAPCCCFEEESDAHDEPEEESDSDKFNQFRNLRFANIRRSVWMVIEEPTSSCYAQIFAFLSVMFVLISISGLVLGSIPDLQVPAKRSAKNMTSNVVLEKDPHPILVRLEYICIVWFSLEYTSKMLVSADRWNTFRQILNIIDFFAILPFIIEMTMLIFGIDTEQLQDLKGALLVIRILRVLRVIRVLKLGRYSSGLQMFGKTLQASFRQLGMMAMVVMTGVIFFSTLVYFLEKDEPDTGFYSIPAACWFTIATMTTVGYGDLTPVTVPGKLVATGAIACGVLVLALPITIIVDNFMKVAESERRPGFTENAGMKRLGPRARIAVPQEATSQSKRDSRRRLAATASASRTTIDKTSETMLEKTSA</sequence>
<evidence type="ECO:0000259" key="15">
    <source>
        <dbReference type="Pfam" id="PF00520"/>
    </source>
</evidence>
<dbReference type="Gene3D" id="3.30.710.10">
    <property type="entry name" value="Potassium Channel Kv1.1, Chain A"/>
    <property type="match status" value="1"/>
</dbReference>
<feature type="transmembrane region" description="Helical" evidence="14">
    <location>
        <begin position="456"/>
        <end position="480"/>
    </location>
</feature>
<dbReference type="InterPro" id="IPR003971">
    <property type="entry name" value="K_chnl_volt-dep_Kv5/Kv9"/>
</dbReference>
<dbReference type="SUPFAM" id="SSF81324">
    <property type="entry name" value="Voltage-gated potassium channels"/>
    <property type="match status" value="1"/>
</dbReference>
<keyword evidence="2" id="KW-0813">Transport</keyword>
<feature type="domain" description="Ion transport" evidence="15">
    <location>
        <begin position="240"/>
        <end position="486"/>
    </location>
</feature>
<evidence type="ECO:0000256" key="9">
    <source>
        <dbReference type="ARBA" id="ARBA00022989"/>
    </source>
</evidence>
<feature type="transmembrane region" description="Helical" evidence="14">
    <location>
        <begin position="395"/>
        <end position="416"/>
    </location>
</feature>
<keyword evidence="7" id="KW-0851">Voltage-gated channel</keyword>
<feature type="domain" description="Potassium channel tetramerisation-type BTB" evidence="16">
    <location>
        <begin position="101"/>
        <end position="183"/>
    </location>
</feature>
<evidence type="ECO:0000259" key="16">
    <source>
        <dbReference type="Pfam" id="PF02214"/>
    </source>
</evidence>
<dbReference type="InterPro" id="IPR003131">
    <property type="entry name" value="T1-type_BTB"/>
</dbReference>
<keyword evidence="11 14" id="KW-0472">Membrane</keyword>
<evidence type="ECO:0000256" key="11">
    <source>
        <dbReference type="ARBA" id="ARBA00023136"/>
    </source>
</evidence>
<organism evidence="17 18">
    <name type="scientific">Panagrellus redivivus</name>
    <name type="common">Microworm</name>
    <dbReference type="NCBI Taxonomy" id="6233"/>
    <lineage>
        <taxon>Eukaryota</taxon>
        <taxon>Metazoa</taxon>
        <taxon>Ecdysozoa</taxon>
        <taxon>Nematoda</taxon>
        <taxon>Chromadorea</taxon>
        <taxon>Rhabditida</taxon>
        <taxon>Tylenchina</taxon>
        <taxon>Panagrolaimomorpha</taxon>
        <taxon>Panagrolaimoidea</taxon>
        <taxon>Panagrolaimidae</taxon>
        <taxon>Panagrellus</taxon>
    </lineage>
</organism>
<feature type="transmembrane region" description="Helical" evidence="14">
    <location>
        <begin position="241"/>
        <end position="262"/>
    </location>
</feature>
<dbReference type="Pfam" id="PF02214">
    <property type="entry name" value="BTB_2"/>
    <property type="match status" value="1"/>
</dbReference>
<dbReference type="PRINTS" id="PR01491">
    <property type="entry name" value="KVCHANNEL"/>
</dbReference>
<dbReference type="Gene3D" id="1.10.287.70">
    <property type="match status" value="1"/>
</dbReference>
<dbReference type="SUPFAM" id="SSF54695">
    <property type="entry name" value="POZ domain"/>
    <property type="match status" value="1"/>
</dbReference>
<evidence type="ECO:0000313" key="18">
    <source>
        <dbReference type="WBParaSite" id="Pan_g10361.t1"/>
    </source>
</evidence>
<feature type="transmembrane region" description="Helical" evidence="14">
    <location>
        <begin position="322"/>
        <end position="343"/>
    </location>
</feature>
<name>A0A7E4ZQ30_PANRE</name>
<dbReference type="GO" id="GO:0008076">
    <property type="term" value="C:voltage-gated potassium channel complex"/>
    <property type="evidence" value="ECO:0007669"/>
    <property type="project" value="InterPro"/>
</dbReference>
<dbReference type="PRINTS" id="PR00169">
    <property type="entry name" value="KCHANNEL"/>
</dbReference>
<dbReference type="PANTHER" id="PTHR11537">
    <property type="entry name" value="VOLTAGE-GATED POTASSIUM CHANNEL"/>
    <property type="match status" value="1"/>
</dbReference>
<keyword evidence="3" id="KW-1003">Cell membrane</keyword>
<keyword evidence="12" id="KW-0407">Ion channel</keyword>
<keyword evidence="17" id="KW-1185">Reference proteome</keyword>
<dbReference type="InterPro" id="IPR011333">
    <property type="entry name" value="SKP1/BTB/POZ_sf"/>
</dbReference>
<feature type="region of interest" description="Disordered" evidence="13">
    <location>
        <begin position="502"/>
        <end position="549"/>
    </location>
</feature>
<accession>A0A7E4ZQ30</accession>
<feature type="compositionally biased region" description="Basic and acidic residues" evidence="13">
    <location>
        <begin position="535"/>
        <end position="549"/>
    </location>
</feature>
<dbReference type="Gene3D" id="1.20.120.350">
    <property type="entry name" value="Voltage-gated potassium channels. Chain C"/>
    <property type="match status" value="1"/>
</dbReference>
<evidence type="ECO:0000256" key="4">
    <source>
        <dbReference type="ARBA" id="ARBA00022538"/>
    </source>
</evidence>
<dbReference type="GO" id="GO:0001508">
    <property type="term" value="P:action potential"/>
    <property type="evidence" value="ECO:0007669"/>
    <property type="project" value="TreeGrafter"/>
</dbReference>
<evidence type="ECO:0000256" key="3">
    <source>
        <dbReference type="ARBA" id="ARBA00022475"/>
    </source>
</evidence>
<evidence type="ECO:0000256" key="7">
    <source>
        <dbReference type="ARBA" id="ARBA00022882"/>
    </source>
</evidence>
<evidence type="ECO:0000256" key="5">
    <source>
        <dbReference type="ARBA" id="ARBA00022692"/>
    </source>
</evidence>
<evidence type="ECO:0000256" key="6">
    <source>
        <dbReference type="ARBA" id="ARBA00022826"/>
    </source>
</evidence>
<dbReference type="GO" id="GO:0051260">
    <property type="term" value="P:protein homooligomerization"/>
    <property type="evidence" value="ECO:0007669"/>
    <property type="project" value="InterPro"/>
</dbReference>
<keyword evidence="6" id="KW-0631">Potassium channel</keyword>
<dbReference type="AlphaFoldDB" id="A0A7E4ZQ30"/>
<dbReference type="Pfam" id="PF00520">
    <property type="entry name" value="Ion_trans"/>
    <property type="match status" value="1"/>
</dbReference>
<dbReference type="InterPro" id="IPR028325">
    <property type="entry name" value="VG_K_chnl"/>
</dbReference>
<dbReference type="InterPro" id="IPR003968">
    <property type="entry name" value="K_chnl_volt-dep_Kv"/>
</dbReference>
<protein>
    <submittedName>
        <fullName evidence="18">BTB domain-containing protein</fullName>
    </submittedName>
</protein>
<evidence type="ECO:0000256" key="2">
    <source>
        <dbReference type="ARBA" id="ARBA00022448"/>
    </source>
</evidence>
<dbReference type="PANTHER" id="PTHR11537:SF254">
    <property type="entry name" value="POTASSIUM VOLTAGE-GATED CHANNEL PROTEIN SHAB"/>
    <property type="match status" value="1"/>
</dbReference>
<evidence type="ECO:0000256" key="12">
    <source>
        <dbReference type="ARBA" id="ARBA00023303"/>
    </source>
</evidence>
<dbReference type="FunFam" id="1.20.120.350:FF:000070">
    <property type="entry name" value="K+ channel tetramerization domain protein"/>
    <property type="match status" value="1"/>
</dbReference>
<dbReference type="GO" id="GO:0005251">
    <property type="term" value="F:delayed rectifier potassium channel activity"/>
    <property type="evidence" value="ECO:0007669"/>
    <property type="project" value="TreeGrafter"/>
</dbReference>
<evidence type="ECO:0000313" key="17">
    <source>
        <dbReference type="Proteomes" id="UP000492821"/>
    </source>
</evidence>
<reference evidence="18" key="2">
    <citation type="submission" date="2020-10" db="UniProtKB">
        <authorList>
            <consortium name="WormBaseParasite"/>
        </authorList>
    </citation>
    <scope>IDENTIFICATION</scope>
</reference>
<dbReference type="CDD" id="cd18317">
    <property type="entry name" value="BTB_POZ_Kv"/>
    <property type="match status" value="1"/>
</dbReference>
<dbReference type="Proteomes" id="UP000492821">
    <property type="component" value="Unassembled WGS sequence"/>
</dbReference>
<keyword evidence="4" id="KW-0633">Potassium transport</keyword>